<proteinExistence type="predicted"/>
<name>A0A0F9J4R1_9ZZZZ</name>
<organism evidence="1">
    <name type="scientific">marine sediment metagenome</name>
    <dbReference type="NCBI Taxonomy" id="412755"/>
    <lineage>
        <taxon>unclassified sequences</taxon>
        <taxon>metagenomes</taxon>
        <taxon>ecological metagenomes</taxon>
    </lineage>
</organism>
<dbReference type="AlphaFoldDB" id="A0A0F9J4R1"/>
<evidence type="ECO:0000313" key="1">
    <source>
        <dbReference type="EMBL" id="KKM64523.1"/>
    </source>
</evidence>
<accession>A0A0F9J4R1</accession>
<dbReference type="EMBL" id="LAZR01010884">
    <property type="protein sequence ID" value="KKM64523.1"/>
    <property type="molecule type" value="Genomic_DNA"/>
</dbReference>
<sequence>MAISDMDMSDLSLSDLDISDSYYVTNVMEIIDEAEKDLSINEFKAVLDELIEELRGKMNGND</sequence>
<protein>
    <submittedName>
        <fullName evidence="1">Uncharacterized protein</fullName>
    </submittedName>
</protein>
<comment type="caution">
    <text evidence="1">The sequence shown here is derived from an EMBL/GenBank/DDBJ whole genome shotgun (WGS) entry which is preliminary data.</text>
</comment>
<gene>
    <name evidence="1" type="ORF">LCGC14_1500550</name>
</gene>
<reference evidence="1" key="1">
    <citation type="journal article" date="2015" name="Nature">
        <title>Complex archaea that bridge the gap between prokaryotes and eukaryotes.</title>
        <authorList>
            <person name="Spang A."/>
            <person name="Saw J.H."/>
            <person name="Jorgensen S.L."/>
            <person name="Zaremba-Niedzwiedzka K."/>
            <person name="Martijn J."/>
            <person name="Lind A.E."/>
            <person name="van Eijk R."/>
            <person name="Schleper C."/>
            <person name="Guy L."/>
            <person name="Ettema T.J."/>
        </authorList>
    </citation>
    <scope>NUCLEOTIDE SEQUENCE</scope>
</reference>